<dbReference type="AlphaFoldDB" id="A0A428QVD1"/>
<dbReference type="Proteomes" id="UP000288168">
    <property type="component" value="Unassembled WGS sequence"/>
</dbReference>
<protein>
    <submittedName>
        <fullName evidence="1">Uncharacterized protein</fullName>
    </submittedName>
</protein>
<organism evidence="1 2">
    <name type="scientific">Fusarium duplospermum</name>
    <dbReference type="NCBI Taxonomy" id="1325734"/>
    <lineage>
        <taxon>Eukaryota</taxon>
        <taxon>Fungi</taxon>
        <taxon>Dikarya</taxon>
        <taxon>Ascomycota</taxon>
        <taxon>Pezizomycotina</taxon>
        <taxon>Sordariomycetes</taxon>
        <taxon>Hypocreomycetidae</taxon>
        <taxon>Hypocreales</taxon>
        <taxon>Nectriaceae</taxon>
        <taxon>Fusarium</taxon>
        <taxon>Fusarium solani species complex</taxon>
    </lineage>
</organism>
<sequence>MIIIIIQLLHSAPRLPIQMDPMSHPNPNTQLQLTRMSIENSLDRPQPAAIVRLRIWACMFQARGQMRASFVMRLCARIVGSRMRQ</sequence>
<proteinExistence type="predicted"/>
<comment type="caution">
    <text evidence="1">The sequence shown here is derived from an EMBL/GenBank/DDBJ whole genome shotgun (WGS) entry which is preliminary data.</text>
</comment>
<reference evidence="1 2" key="1">
    <citation type="submission" date="2017-06" db="EMBL/GenBank/DDBJ databases">
        <title>Comparative genomic analysis of Ambrosia Fusariam Clade fungi.</title>
        <authorList>
            <person name="Stajich J.E."/>
            <person name="Carrillo J."/>
            <person name="Kijimoto T."/>
            <person name="Eskalen A."/>
            <person name="O'Donnell K."/>
            <person name="Kasson M."/>
        </authorList>
    </citation>
    <scope>NUCLEOTIDE SEQUENCE [LARGE SCALE GENOMIC DNA]</scope>
    <source>
        <strain evidence="1 2">NRRL62584</strain>
    </source>
</reference>
<evidence type="ECO:0000313" key="2">
    <source>
        <dbReference type="Proteomes" id="UP000288168"/>
    </source>
</evidence>
<name>A0A428QVD1_9HYPO</name>
<keyword evidence="2" id="KW-1185">Reference proteome</keyword>
<dbReference type="EMBL" id="NKCI01000014">
    <property type="protein sequence ID" value="RSL69153.1"/>
    <property type="molecule type" value="Genomic_DNA"/>
</dbReference>
<accession>A0A428QVD1</accession>
<evidence type="ECO:0000313" key="1">
    <source>
        <dbReference type="EMBL" id="RSL69153.1"/>
    </source>
</evidence>
<gene>
    <name evidence="1" type="ORF">CEP54_002364</name>
</gene>